<evidence type="ECO:0000313" key="3">
    <source>
        <dbReference type="Proteomes" id="UP000322915"/>
    </source>
</evidence>
<proteinExistence type="predicted"/>
<reference evidence="2 3" key="1">
    <citation type="submission" date="2019-01" db="EMBL/GenBank/DDBJ databases">
        <title>Genome sequences of marine Pseudoalteromonas species.</title>
        <authorList>
            <person name="Boraston A.B."/>
            <person name="Hehemann J.-H."/>
            <person name="Vickers C.J."/>
            <person name="Salama-Alber O."/>
            <person name="Abe K."/>
            <person name="Hettle A.J."/>
        </authorList>
    </citation>
    <scope>NUCLEOTIDE SEQUENCE [LARGE SCALE GENOMIC DNA]</scope>
    <source>
        <strain evidence="2 3">PS47</strain>
    </source>
</reference>
<evidence type="ECO:0000313" key="2">
    <source>
        <dbReference type="EMBL" id="KAA1166424.1"/>
    </source>
</evidence>
<feature type="domain" description="Polysaccharide pyruvyl transferase" evidence="1">
    <location>
        <begin position="15"/>
        <end position="267"/>
    </location>
</feature>
<dbReference type="RefSeq" id="WP_149604837.1">
    <property type="nucleotide sequence ID" value="NZ_SEUJ01000033.1"/>
</dbReference>
<dbReference type="GO" id="GO:0016740">
    <property type="term" value="F:transferase activity"/>
    <property type="evidence" value="ECO:0007669"/>
    <property type="project" value="UniProtKB-KW"/>
</dbReference>
<comment type="caution">
    <text evidence="2">The sequence shown here is derived from an EMBL/GenBank/DDBJ whole genome shotgun (WGS) entry which is preliminary data.</text>
</comment>
<dbReference type="Pfam" id="PF04230">
    <property type="entry name" value="PS_pyruv_trans"/>
    <property type="match status" value="1"/>
</dbReference>
<keyword evidence="3" id="KW-1185">Reference proteome</keyword>
<organism evidence="2 3">
    <name type="scientific">Pseudoalteromonas fuliginea</name>
    <dbReference type="NCBI Taxonomy" id="1872678"/>
    <lineage>
        <taxon>Bacteria</taxon>
        <taxon>Pseudomonadati</taxon>
        <taxon>Pseudomonadota</taxon>
        <taxon>Gammaproteobacteria</taxon>
        <taxon>Alteromonadales</taxon>
        <taxon>Pseudoalteromonadaceae</taxon>
        <taxon>Pseudoalteromonas</taxon>
    </lineage>
</organism>
<sequence>MSKFNLVNGFFPKRNFGDDMFLACAHKYVEGDYKVRNDEKSSRNYLEWLNFLKNTKHYTWLGGTFIDKDTDLKMLVSMLLEFTLVKLFGAQLSFVSVGLSRDVSFLKKISLQYFCWLADDISVRDKDSFKAYRSYRGNLKLTGDIVVLQKDLFHCNPANSSVGNYTYVSVDKEKSLDILIKNNSLLEPVKGKNAVIQITSPYKEKEQIERSSHVCELLNCKFKIQPYTDYNQVLEFINNADYIITDRLHVAIAGLINSKKVYLFGVSEKLQGIHDLLEFDDHSNLILLT</sequence>
<dbReference type="Proteomes" id="UP000322915">
    <property type="component" value="Unassembled WGS sequence"/>
</dbReference>
<gene>
    <name evidence="2" type="ORF">EU509_00370</name>
</gene>
<evidence type="ECO:0000259" key="1">
    <source>
        <dbReference type="Pfam" id="PF04230"/>
    </source>
</evidence>
<keyword evidence="2" id="KW-0808">Transferase</keyword>
<name>A0ABQ6RNH4_9GAMM</name>
<protein>
    <submittedName>
        <fullName evidence="2">Polysaccharide pyruvyl transferase family protein</fullName>
    </submittedName>
</protein>
<dbReference type="EMBL" id="SEUJ01000033">
    <property type="protein sequence ID" value="KAA1166424.1"/>
    <property type="molecule type" value="Genomic_DNA"/>
</dbReference>
<dbReference type="InterPro" id="IPR007345">
    <property type="entry name" value="Polysacch_pyruvyl_Trfase"/>
</dbReference>
<accession>A0ABQ6RNH4</accession>